<dbReference type="PROSITE" id="PS50262">
    <property type="entry name" value="G_PROTEIN_RECEP_F1_2"/>
    <property type="match status" value="3"/>
</dbReference>
<feature type="transmembrane region" description="Helical" evidence="11">
    <location>
        <begin position="909"/>
        <end position="930"/>
    </location>
</feature>
<feature type="transmembrane region" description="Helical" evidence="11">
    <location>
        <begin position="763"/>
        <end position="781"/>
    </location>
</feature>
<evidence type="ECO:0000256" key="4">
    <source>
        <dbReference type="ARBA" id="ARBA00022989"/>
    </source>
</evidence>
<feature type="transmembrane region" description="Helical" evidence="11">
    <location>
        <begin position="1013"/>
        <end position="1035"/>
    </location>
</feature>
<evidence type="ECO:0000256" key="9">
    <source>
        <dbReference type="RuleBase" id="RU000688"/>
    </source>
</evidence>
<protein>
    <recommendedName>
        <fullName evidence="12">G-protein coupled receptors family 1 profile domain-containing protein</fullName>
    </recommendedName>
</protein>
<dbReference type="PROSITE" id="PS00237">
    <property type="entry name" value="G_PROTEIN_RECEP_F1_1"/>
    <property type="match status" value="3"/>
</dbReference>
<feature type="transmembrane region" description="Helical" evidence="11">
    <location>
        <begin position="1103"/>
        <end position="1126"/>
    </location>
</feature>
<evidence type="ECO:0000256" key="8">
    <source>
        <dbReference type="ARBA" id="ARBA00023224"/>
    </source>
</evidence>
<dbReference type="InterPro" id="IPR000355">
    <property type="entry name" value="Chemokine_rcpt"/>
</dbReference>
<dbReference type="PRINTS" id="PR00657">
    <property type="entry name" value="CCCHEMOKINER"/>
</dbReference>
<dbReference type="PANTHER" id="PTHR10489:SF627">
    <property type="entry name" value="C-C CHEMOKINE RECEPTOR TYPE 8"/>
    <property type="match status" value="1"/>
</dbReference>
<dbReference type="EMBL" id="NHOQ01000034">
    <property type="protein sequence ID" value="PWA33537.1"/>
    <property type="molecule type" value="Genomic_DNA"/>
</dbReference>
<feature type="transmembrane region" description="Helical" evidence="11">
    <location>
        <begin position="975"/>
        <end position="993"/>
    </location>
</feature>
<keyword evidence="7 9" id="KW-0675">Receptor</keyword>
<feature type="region of interest" description="Disordered" evidence="10">
    <location>
        <begin position="37"/>
        <end position="95"/>
    </location>
</feature>
<feature type="domain" description="G-protein coupled receptors family 1 profile" evidence="12">
    <location>
        <begin position="1262"/>
        <end position="1518"/>
    </location>
</feature>
<comment type="similarity">
    <text evidence="9">Belongs to the G-protein coupled receptor 1 family.</text>
</comment>
<evidence type="ECO:0000256" key="2">
    <source>
        <dbReference type="ARBA" id="ARBA00022475"/>
    </source>
</evidence>
<dbReference type="InterPro" id="IPR017452">
    <property type="entry name" value="GPCR_Rhodpsn_7TM"/>
</dbReference>
<feature type="transmembrane region" description="Helical" evidence="11">
    <location>
        <begin position="645"/>
        <end position="667"/>
    </location>
</feature>
<dbReference type="GO" id="GO:0016493">
    <property type="term" value="F:C-C chemokine receptor activity"/>
    <property type="evidence" value="ECO:0007669"/>
    <property type="project" value="TreeGrafter"/>
</dbReference>
<dbReference type="InterPro" id="IPR000276">
    <property type="entry name" value="GPCR_Rhodpsn"/>
</dbReference>
<feature type="transmembrane region" description="Helical" evidence="11">
    <location>
        <begin position="1283"/>
        <end position="1302"/>
    </location>
</feature>
<feature type="transmembrane region" description="Helical" evidence="11">
    <location>
        <begin position="565"/>
        <end position="589"/>
    </location>
</feature>
<feature type="transmembrane region" description="Helical" evidence="11">
    <location>
        <begin position="1457"/>
        <end position="1478"/>
    </location>
</feature>
<dbReference type="GO" id="GO:0019957">
    <property type="term" value="F:C-C chemokine binding"/>
    <property type="evidence" value="ECO:0007669"/>
    <property type="project" value="TreeGrafter"/>
</dbReference>
<feature type="transmembrane region" description="Helical" evidence="11">
    <location>
        <begin position="721"/>
        <end position="742"/>
    </location>
</feature>
<keyword evidence="5 9" id="KW-0297">G-protein coupled receptor</keyword>
<feature type="transmembrane region" description="Helical" evidence="11">
    <location>
        <begin position="601"/>
        <end position="625"/>
    </location>
</feature>
<keyword evidence="8 9" id="KW-0807">Transducer</keyword>
<feature type="transmembrane region" description="Helical" evidence="11">
    <location>
        <begin position="1322"/>
        <end position="1339"/>
    </location>
</feature>
<feature type="domain" description="G-protein coupled receptors family 1 profile" evidence="12">
    <location>
        <begin position="921"/>
        <end position="1167"/>
    </location>
</feature>
<feature type="domain" description="G-protein coupled receptors family 1 profile" evidence="12">
    <location>
        <begin position="580"/>
        <end position="828"/>
    </location>
</feature>
<keyword evidence="3 9" id="KW-0812">Transmembrane</keyword>
<evidence type="ECO:0000259" key="12">
    <source>
        <dbReference type="PROSITE" id="PS50262"/>
    </source>
</evidence>
<proteinExistence type="inferred from homology"/>
<dbReference type="Proteomes" id="UP000250572">
    <property type="component" value="Unassembled WGS sequence"/>
</dbReference>
<evidence type="ECO:0000313" key="14">
    <source>
        <dbReference type="Proteomes" id="UP000250572"/>
    </source>
</evidence>
<dbReference type="GO" id="GO:0009897">
    <property type="term" value="C:external side of plasma membrane"/>
    <property type="evidence" value="ECO:0007669"/>
    <property type="project" value="TreeGrafter"/>
</dbReference>
<dbReference type="GO" id="GO:0019722">
    <property type="term" value="P:calcium-mediated signaling"/>
    <property type="evidence" value="ECO:0007669"/>
    <property type="project" value="TreeGrafter"/>
</dbReference>
<evidence type="ECO:0000256" key="7">
    <source>
        <dbReference type="ARBA" id="ARBA00023170"/>
    </source>
</evidence>
<feature type="transmembrane region" description="Helical" evidence="11">
    <location>
        <begin position="942"/>
        <end position="963"/>
    </location>
</feature>
<feature type="transmembrane region" description="Helical" evidence="11">
    <location>
        <begin position="1498"/>
        <end position="1521"/>
    </location>
</feature>
<comment type="caution">
    <text evidence="13">The sequence shown here is derived from an EMBL/GenBank/DDBJ whole genome shotgun (WGS) entry which is preliminary data.</text>
</comment>
<evidence type="ECO:0000313" key="13">
    <source>
        <dbReference type="EMBL" id="PWA33537.1"/>
    </source>
</evidence>
<evidence type="ECO:0000256" key="6">
    <source>
        <dbReference type="ARBA" id="ARBA00023136"/>
    </source>
</evidence>
<dbReference type="CDD" id="cd14984">
    <property type="entry name" value="7tmA_Chemokine_R"/>
    <property type="match status" value="3"/>
</dbReference>
<feature type="transmembrane region" description="Helical" evidence="11">
    <location>
        <begin position="1423"/>
        <end position="1445"/>
    </location>
</feature>
<dbReference type="SUPFAM" id="SSF81321">
    <property type="entry name" value="Family A G protein-coupled receptor-like"/>
    <property type="match status" value="3"/>
</dbReference>
<dbReference type="PRINTS" id="PR00237">
    <property type="entry name" value="GPCRRHODOPSN"/>
</dbReference>
<feature type="transmembrane region" description="Helical" evidence="11">
    <location>
        <begin position="679"/>
        <end position="701"/>
    </location>
</feature>
<feature type="transmembrane region" description="Helical" evidence="11">
    <location>
        <begin position="1360"/>
        <end position="1382"/>
    </location>
</feature>
<name>A0A315WCQ2_GAMAF</name>
<comment type="subcellular location">
    <subcellularLocation>
        <location evidence="1">Cell membrane</location>
        <topology evidence="1">Multi-pass membrane protein</topology>
    </subcellularLocation>
</comment>
<keyword evidence="2" id="KW-1003">Cell membrane</keyword>
<dbReference type="STRING" id="33528.ENSGAFP00000000247"/>
<dbReference type="GO" id="GO:0006955">
    <property type="term" value="P:immune response"/>
    <property type="evidence" value="ECO:0007669"/>
    <property type="project" value="TreeGrafter"/>
</dbReference>
<evidence type="ECO:0000256" key="1">
    <source>
        <dbReference type="ARBA" id="ARBA00004651"/>
    </source>
</evidence>
<dbReference type="SMART" id="SM01381">
    <property type="entry name" value="7TM_GPCR_Srsx"/>
    <property type="match status" value="1"/>
</dbReference>
<dbReference type="InterPro" id="IPR050119">
    <property type="entry name" value="CCR1-9-like"/>
</dbReference>
<dbReference type="FunFam" id="1.20.1070.10:FF:000026">
    <property type="entry name" value="C-C chemokine receptor type 5"/>
    <property type="match status" value="1"/>
</dbReference>
<accession>A0A315WCQ2</accession>
<dbReference type="GO" id="GO:0060326">
    <property type="term" value="P:cell chemotaxis"/>
    <property type="evidence" value="ECO:0007669"/>
    <property type="project" value="TreeGrafter"/>
</dbReference>
<keyword evidence="14" id="KW-1185">Reference proteome</keyword>
<evidence type="ECO:0000256" key="10">
    <source>
        <dbReference type="SAM" id="MobiDB-lite"/>
    </source>
</evidence>
<sequence length="1570" mass="177419">MFIRQRALTFKPDQIRMAPILVGQKRPGRVKMKGTIYGARSGHVGQHTQTGQIDRSSGRRRGGGGGEGGRRRKERKQRQQRLRGSSSPAAEGGGHTHRFHFMPYNKFKFLQYLIYGCDWHIHVHYRHRNIAAVCGLAAIMSTLSPVSPIFPSADKLPSGEVIWVSDRELTMPESSPSAAPSEGEQLVGKIKQNYRERMATIHANPSQGNGFFHFQRYQIGTTLPLHKKEIRIRHANPPLQSHSATERILGYVEVNKRLSKGPLAALLVLQREPAWSRSTSESSRLRLSSELESCTTRLSVVVLLLGDGELRGGVASRTGGGFGAFPPRETSAVCMTTESSENMCNSGVLVRGTGVQSTGTSDGEQVGGPAVEVGQELSFSSWIMTSQKTFTKTAWYRALAQQGHHTRVRSPMIESSLMPSSVRDLSSGNSWRLVQSFRSRTCAGSKSHLSQMAGIKAWSGTSGLTRNTAFWLPWKFTINRTTKTPLGKSLVSHRVGITISNEKDEESKREVMKEKQETLLWHRDITEEPLVPTTFDYSSYYDSDMDNSTNYVCEQDDMRAFSKGFLVTIYTLVFILGFLGNGLVVCVLVKHRNQTNMTDMCLFNLAFSDLLFLLTLPFYIHYTLVGKWTFGDFMCRFLSCSHHTGFFSSIFFMVIMTLDRYVVIMYAHKVARHRTTKACFSLIVLIWILSFCVSLPTFIFTQLEKDGETVGCYYSPDNEMWVYYDLFATNILGLLIPMLVMVACYSRIIPTLVKMRTAKRHRIVKLIISIVIVFFLFWAPYHISRFLKFLYSTDIIASGCSVEMRLKVSTIVSEAIAYTHCCLNPIIYAFVGQKFMRRAMQLLKKWAPGPVSFTESSFRRSSVMSRSSVTSTVIITMNVTENGTEYYDYDSDCNETSWVFTSGSMLIPVLYYMLFCVGLMGNAIVLWVLLQYTKIRTMTDVFLLNLVLSDLLMAVSLPVWVHVAQSLPSCKLATGFYQLGFYSGTFFVTIMSVDRYLAIVHAVAAMRKRTLRYGLIASLTIWVASVVLATPQVVFATLESLDNESFQCQPIYPQETEESWKMQRNFTENVVALFLCLPVIIFCYVNILVVVSKSRNSKRDKAIKLIFTVVCLFVLCWVPYNIVVFLKTLQPMSEYLNNCESSRAIDTAMVFAEIIALSHCCVNPVIYAFVGEKFRKTLAKVLSKYFRWNYQSTSQTTDNETSNTPLRFIGSLYNSSTPFTDGTTIEYFYPDDEDFRTCNYVRHGAYFLPPLYAIFFLLGLLGNSLVIWVIACGVRLRSMTDVCLVNLAMADLLMVCSLPFLAHQARDQWLFGDAMCKMVLGIYHIAFYCGIFFICLMSIDRYLAVVHAVYALKARTRTSGIAAAAITWVAGFLASFPDLIFLKSQTTVNGSQNCYPEFPQTLPDDDSSSLHYWRVFSLLKMNILGLFIPVFILGFCYSQIICRLLSTQSSKKQAIRLVFVVVSVFFCCWFPYNVATFFSALELLHVYTACESSKAIRLALQITEVIAYSHSCLNPILYVFVGEKFRRHLIRLINRAPCSLCQVIKMYIPQDRGASVYSQTTSVDERNTGV</sequence>
<gene>
    <name evidence="13" type="ORF">CCH79_00007471</name>
</gene>
<keyword evidence="4 11" id="KW-1133">Transmembrane helix</keyword>
<reference evidence="13 14" key="1">
    <citation type="journal article" date="2018" name="G3 (Bethesda)">
        <title>A High-Quality Reference Genome for the Invasive Mosquitofish Gambusia affinis Using a Chicago Library.</title>
        <authorList>
            <person name="Hoffberg S.L."/>
            <person name="Troendle N.J."/>
            <person name="Glenn T.C."/>
            <person name="Mahmud O."/>
            <person name="Louha S."/>
            <person name="Chalopin D."/>
            <person name="Bennetzen J.L."/>
            <person name="Mauricio R."/>
        </authorList>
    </citation>
    <scope>NUCLEOTIDE SEQUENCE [LARGE SCALE GENOMIC DNA]</scope>
    <source>
        <strain evidence="13">NE01/NJP1002.9</strain>
        <tissue evidence="13">Muscle</tissue>
    </source>
</reference>
<feature type="compositionally biased region" description="Basic residues" evidence="10">
    <location>
        <begin position="70"/>
        <end position="81"/>
    </location>
</feature>
<evidence type="ECO:0000256" key="11">
    <source>
        <dbReference type="SAM" id="Phobius"/>
    </source>
</evidence>
<feature type="transmembrane region" description="Helical" evidence="11">
    <location>
        <begin position="1251"/>
        <end position="1271"/>
    </location>
</feature>
<dbReference type="Pfam" id="PF00001">
    <property type="entry name" value="7tm_1"/>
    <property type="match status" value="3"/>
</dbReference>
<evidence type="ECO:0000256" key="3">
    <source>
        <dbReference type="ARBA" id="ARBA00022692"/>
    </source>
</evidence>
<organism evidence="13 14">
    <name type="scientific">Gambusia affinis</name>
    <name type="common">Western mosquitofish</name>
    <name type="synonym">Heterandria affinis</name>
    <dbReference type="NCBI Taxonomy" id="33528"/>
    <lineage>
        <taxon>Eukaryota</taxon>
        <taxon>Metazoa</taxon>
        <taxon>Chordata</taxon>
        <taxon>Craniata</taxon>
        <taxon>Vertebrata</taxon>
        <taxon>Euteleostomi</taxon>
        <taxon>Actinopterygii</taxon>
        <taxon>Neopterygii</taxon>
        <taxon>Teleostei</taxon>
        <taxon>Neoteleostei</taxon>
        <taxon>Acanthomorphata</taxon>
        <taxon>Ovalentaria</taxon>
        <taxon>Atherinomorphae</taxon>
        <taxon>Cyprinodontiformes</taxon>
        <taxon>Poeciliidae</taxon>
        <taxon>Poeciliinae</taxon>
        <taxon>Gambusia</taxon>
    </lineage>
</organism>
<dbReference type="Gene3D" id="1.20.1070.10">
    <property type="entry name" value="Rhodopsin 7-helix transmembrane proteins"/>
    <property type="match status" value="3"/>
</dbReference>
<dbReference type="GO" id="GO:0007204">
    <property type="term" value="P:positive regulation of cytosolic calcium ion concentration"/>
    <property type="evidence" value="ECO:0007669"/>
    <property type="project" value="TreeGrafter"/>
</dbReference>
<keyword evidence="6 11" id="KW-0472">Membrane</keyword>
<dbReference type="PANTHER" id="PTHR10489">
    <property type="entry name" value="CELL ADHESION MOLECULE"/>
    <property type="match status" value="1"/>
</dbReference>
<feature type="transmembrane region" description="Helical" evidence="11">
    <location>
        <begin position="1070"/>
        <end position="1091"/>
    </location>
</feature>
<evidence type="ECO:0000256" key="5">
    <source>
        <dbReference type="ARBA" id="ARBA00023040"/>
    </source>
</evidence>